<evidence type="ECO:0000313" key="4">
    <source>
        <dbReference type="Proteomes" id="UP000824130"/>
    </source>
</evidence>
<reference evidence="3" key="1">
    <citation type="submission" date="2020-10" db="EMBL/GenBank/DDBJ databases">
        <authorList>
            <person name="Gilroy R."/>
        </authorList>
    </citation>
    <scope>NUCLEOTIDE SEQUENCE</scope>
    <source>
        <strain evidence="3">ChiSjej4B22-8349</strain>
    </source>
</reference>
<reference evidence="3" key="2">
    <citation type="journal article" date="2021" name="PeerJ">
        <title>Extensive microbial diversity within the chicken gut microbiome revealed by metagenomics and culture.</title>
        <authorList>
            <person name="Gilroy R."/>
            <person name="Ravi A."/>
            <person name="Getino M."/>
            <person name="Pursley I."/>
            <person name="Horton D.L."/>
            <person name="Alikhan N.F."/>
            <person name="Baker D."/>
            <person name="Gharbi K."/>
            <person name="Hall N."/>
            <person name="Watson M."/>
            <person name="Adriaenssens E.M."/>
            <person name="Foster-Nyarko E."/>
            <person name="Jarju S."/>
            <person name="Secka A."/>
            <person name="Antonio M."/>
            <person name="Oren A."/>
            <person name="Chaudhuri R.R."/>
            <person name="La Ragione R."/>
            <person name="Hildebrand F."/>
            <person name="Pallen M.J."/>
        </authorList>
    </citation>
    <scope>NUCLEOTIDE SEQUENCE</scope>
    <source>
        <strain evidence="3">ChiSjej4B22-8349</strain>
    </source>
</reference>
<comment type="caution">
    <text evidence="3">The sequence shown here is derived from an EMBL/GenBank/DDBJ whole genome shotgun (WGS) entry which is preliminary data.</text>
</comment>
<dbReference type="Pfam" id="PF13556">
    <property type="entry name" value="HTH_30"/>
    <property type="match status" value="1"/>
</dbReference>
<name>A0A9D1N8L2_9FIRM</name>
<dbReference type="InterPro" id="IPR042070">
    <property type="entry name" value="PucR_C-HTH_sf"/>
</dbReference>
<gene>
    <name evidence="3" type="ORF">IAD25_08905</name>
</gene>
<dbReference type="PANTHER" id="PTHR33744">
    <property type="entry name" value="CARBOHYDRATE DIACID REGULATOR"/>
    <property type="match status" value="1"/>
</dbReference>
<dbReference type="Gene3D" id="1.10.10.2840">
    <property type="entry name" value="PucR C-terminal helix-turn-helix domain"/>
    <property type="match status" value="1"/>
</dbReference>
<protein>
    <submittedName>
        <fullName evidence="3">Helix-turn-helix domain-containing protein</fullName>
    </submittedName>
</protein>
<dbReference type="Pfam" id="PF05651">
    <property type="entry name" value="Diacid_rec"/>
    <property type="match status" value="1"/>
</dbReference>
<feature type="domain" description="Putative sugar diacid recognition" evidence="1">
    <location>
        <begin position="5"/>
        <end position="135"/>
    </location>
</feature>
<dbReference type="EMBL" id="DVOB01000191">
    <property type="protein sequence ID" value="HIU96802.1"/>
    <property type="molecule type" value="Genomic_DNA"/>
</dbReference>
<accession>A0A9D1N8L2</accession>
<dbReference type="InterPro" id="IPR008599">
    <property type="entry name" value="Diacid_rec"/>
</dbReference>
<evidence type="ECO:0000259" key="1">
    <source>
        <dbReference type="Pfam" id="PF05651"/>
    </source>
</evidence>
<sequence>MKIGKRTARELINEVSSIIDYDINIMDERGTIMASTDPSRAGQFHEGAHLVITRSLPELSVYYDGQFAGCRKGINLPILSDGEIIGVVGITGEISQVSRYARLIKKVTEILIKDFDILQKEDKQEHARQLFINSWLNGEWEDPALLAKDIQKYGLDPDAPMIASIIRPLPGHEISDILIKALTKSQFMTCQISKETVAIGCFPSPEKCAERLSSCMEKAGVGGCCICAIGAVCSKRENIPDSFKQAKTIIDMKKNSRPGIYMYDHLLLDVIISSVDPDLKGRFIKHVFGDCDKKEISGIADFIDIYYRSNGSIKAVSQALFIHKNTVQYKINRIAAQTGLDPRASGDLMALYLACRWCRDR</sequence>
<feature type="domain" description="PucR C-terminal helix-turn-helix" evidence="2">
    <location>
        <begin position="303"/>
        <end position="356"/>
    </location>
</feature>
<dbReference type="InterPro" id="IPR051448">
    <property type="entry name" value="CdaR-like_regulators"/>
</dbReference>
<evidence type="ECO:0000259" key="2">
    <source>
        <dbReference type="Pfam" id="PF13556"/>
    </source>
</evidence>
<dbReference type="PANTHER" id="PTHR33744:SF15">
    <property type="entry name" value="CARBOHYDRATE DIACID REGULATOR"/>
    <property type="match status" value="1"/>
</dbReference>
<dbReference type="InterPro" id="IPR025736">
    <property type="entry name" value="PucR_C-HTH_dom"/>
</dbReference>
<dbReference type="AlphaFoldDB" id="A0A9D1N8L2"/>
<organism evidence="3 4">
    <name type="scientific">Candidatus Allocopromorpha excrementipullorum</name>
    <dbReference type="NCBI Taxonomy" id="2840743"/>
    <lineage>
        <taxon>Bacteria</taxon>
        <taxon>Bacillati</taxon>
        <taxon>Bacillota</taxon>
        <taxon>Clostridia</taxon>
        <taxon>Eubacteriales</taxon>
        <taxon>Eubacteriaceae</taxon>
        <taxon>Eubacteriaceae incertae sedis</taxon>
        <taxon>Candidatus Allocopromorpha</taxon>
    </lineage>
</organism>
<evidence type="ECO:0000313" key="3">
    <source>
        <dbReference type="EMBL" id="HIU96802.1"/>
    </source>
</evidence>
<proteinExistence type="predicted"/>
<dbReference type="Proteomes" id="UP000824130">
    <property type="component" value="Unassembled WGS sequence"/>
</dbReference>